<name>A0A5B7DIE6_PORTR</name>
<proteinExistence type="predicted"/>
<feature type="compositionally biased region" description="Basic residues" evidence="1">
    <location>
        <begin position="16"/>
        <end position="31"/>
    </location>
</feature>
<feature type="region of interest" description="Disordered" evidence="1">
    <location>
        <begin position="1"/>
        <end position="41"/>
    </location>
</feature>
<evidence type="ECO:0000256" key="1">
    <source>
        <dbReference type="SAM" id="MobiDB-lite"/>
    </source>
</evidence>
<dbReference type="AlphaFoldDB" id="A0A5B7DIE6"/>
<keyword evidence="3" id="KW-1185">Reference proteome</keyword>
<evidence type="ECO:0000313" key="2">
    <source>
        <dbReference type="EMBL" id="MPC20885.1"/>
    </source>
</evidence>
<comment type="caution">
    <text evidence="2">The sequence shown here is derived from an EMBL/GenBank/DDBJ whole genome shotgun (WGS) entry which is preliminary data.</text>
</comment>
<sequence>MHTHTHLNGTTTKALQQHRHHKDSRPTHLHRLCGNSGPRRRAARLKLSASFALSSALRRPTLNSCVTTTTACRGRGGGGL</sequence>
<dbReference type="Proteomes" id="UP000324222">
    <property type="component" value="Unassembled WGS sequence"/>
</dbReference>
<accession>A0A5B7DIE6</accession>
<evidence type="ECO:0000313" key="3">
    <source>
        <dbReference type="Proteomes" id="UP000324222"/>
    </source>
</evidence>
<gene>
    <name evidence="2" type="ORF">E2C01_013847</name>
</gene>
<protein>
    <submittedName>
        <fullName evidence="2">Uncharacterized protein</fullName>
    </submittedName>
</protein>
<feature type="compositionally biased region" description="Polar residues" evidence="1">
    <location>
        <begin position="1"/>
        <end position="15"/>
    </location>
</feature>
<organism evidence="2 3">
    <name type="scientific">Portunus trituberculatus</name>
    <name type="common">Swimming crab</name>
    <name type="synonym">Neptunus trituberculatus</name>
    <dbReference type="NCBI Taxonomy" id="210409"/>
    <lineage>
        <taxon>Eukaryota</taxon>
        <taxon>Metazoa</taxon>
        <taxon>Ecdysozoa</taxon>
        <taxon>Arthropoda</taxon>
        <taxon>Crustacea</taxon>
        <taxon>Multicrustacea</taxon>
        <taxon>Malacostraca</taxon>
        <taxon>Eumalacostraca</taxon>
        <taxon>Eucarida</taxon>
        <taxon>Decapoda</taxon>
        <taxon>Pleocyemata</taxon>
        <taxon>Brachyura</taxon>
        <taxon>Eubrachyura</taxon>
        <taxon>Portunoidea</taxon>
        <taxon>Portunidae</taxon>
        <taxon>Portuninae</taxon>
        <taxon>Portunus</taxon>
    </lineage>
</organism>
<reference evidence="2 3" key="1">
    <citation type="submission" date="2019-05" db="EMBL/GenBank/DDBJ databases">
        <title>Another draft genome of Portunus trituberculatus and its Hox gene families provides insights of decapod evolution.</title>
        <authorList>
            <person name="Jeong J.-H."/>
            <person name="Song I."/>
            <person name="Kim S."/>
            <person name="Choi T."/>
            <person name="Kim D."/>
            <person name="Ryu S."/>
            <person name="Kim W."/>
        </authorList>
    </citation>
    <scope>NUCLEOTIDE SEQUENCE [LARGE SCALE GENOMIC DNA]</scope>
    <source>
        <tissue evidence="2">Muscle</tissue>
    </source>
</reference>
<dbReference type="EMBL" id="VSRR010000920">
    <property type="protein sequence ID" value="MPC20885.1"/>
    <property type="molecule type" value="Genomic_DNA"/>
</dbReference>